<proteinExistence type="predicted"/>
<protein>
    <submittedName>
        <fullName evidence="1">Uncharacterized protein</fullName>
    </submittedName>
</protein>
<name>A0A4V6IN66_METTU</name>
<evidence type="ECO:0000313" key="2">
    <source>
        <dbReference type="Proteomes" id="UP000294360"/>
    </source>
</evidence>
<sequence>MQMALAHAEHPEQPAPTLKRERIACGVDDPDLDVMVARARREGKLCRAWRLAAPRAHRGRHARDGRADPRRKAADFAARLDQLLAAMPAAENDLCRSGRHIRHDAGGPRPRRQPASLVMDLHKRLNAMQAALAEENLTAPPPIISPKPTARWCRRSWRTQSHR</sequence>
<accession>A0A4V6IN66</accession>
<reference evidence="1 2" key="1">
    <citation type="submission" date="2019-03" db="EMBL/GenBank/DDBJ databases">
        <authorList>
            <person name="Kox A.R. M."/>
        </authorList>
    </citation>
    <scope>NUCLEOTIDE SEQUENCE [LARGE SCALE GENOMIC DNA]</scope>
    <source>
        <strain evidence="1">MTUNDRAET4 annotated genome</strain>
        <plasmid evidence="2">2</plasmid>
    </source>
</reference>
<keyword evidence="1" id="KW-0614">Plasmid</keyword>
<evidence type="ECO:0000313" key="1">
    <source>
        <dbReference type="EMBL" id="VFU16547.1"/>
    </source>
</evidence>
<dbReference type="Proteomes" id="UP000294360">
    <property type="component" value="Plasmid 2"/>
</dbReference>
<dbReference type="KEGG" id="mtun:MTUNDRAET4_0199.1"/>
<organism evidence="1 2">
    <name type="scientific">Methylocella tundrae</name>
    <dbReference type="NCBI Taxonomy" id="227605"/>
    <lineage>
        <taxon>Bacteria</taxon>
        <taxon>Pseudomonadati</taxon>
        <taxon>Pseudomonadota</taxon>
        <taxon>Alphaproteobacteria</taxon>
        <taxon>Hyphomicrobiales</taxon>
        <taxon>Beijerinckiaceae</taxon>
        <taxon>Methylocella</taxon>
    </lineage>
</organism>
<gene>
    <name evidence="1" type="ORF">MTUNDRAET4_0199</name>
</gene>
<dbReference type="EMBL" id="LR536451">
    <property type="protein sequence ID" value="VFU16547.1"/>
    <property type="molecule type" value="Genomic_DNA"/>
</dbReference>
<geneLocation type="plasmid" evidence="1 2">
    <name>2</name>
</geneLocation>
<dbReference type="AlphaFoldDB" id="A0A4V6IN66"/>